<keyword evidence="6 7" id="KW-0472">Membrane</keyword>
<feature type="non-terminal residue" evidence="8">
    <location>
        <position position="1"/>
    </location>
</feature>
<dbReference type="Pfam" id="PF03916">
    <property type="entry name" value="NrfD"/>
    <property type="match status" value="1"/>
</dbReference>
<dbReference type="PANTHER" id="PTHR34856:SF2">
    <property type="entry name" value="PROTEIN NRFD"/>
    <property type="match status" value="1"/>
</dbReference>
<feature type="transmembrane region" description="Helical" evidence="7">
    <location>
        <begin position="197"/>
        <end position="215"/>
    </location>
</feature>
<dbReference type="Gene3D" id="1.20.1630.10">
    <property type="entry name" value="Formate dehydrogenase/DMSO reductase domain"/>
    <property type="match status" value="1"/>
</dbReference>
<comment type="similarity">
    <text evidence="2">Belongs to the NrfD family.</text>
</comment>
<dbReference type="EMBL" id="UINC01073053">
    <property type="protein sequence ID" value="SVC09142.1"/>
    <property type="molecule type" value="Genomic_DNA"/>
</dbReference>
<accession>A0A382JCR0</accession>
<keyword evidence="3" id="KW-1003">Cell membrane</keyword>
<dbReference type="InterPro" id="IPR005614">
    <property type="entry name" value="NrfD-like"/>
</dbReference>
<evidence type="ECO:0000256" key="5">
    <source>
        <dbReference type="ARBA" id="ARBA00022989"/>
    </source>
</evidence>
<evidence type="ECO:0000256" key="1">
    <source>
        <dbReference type="ARBA" id="ARBA00004651"/>
    </source>
</evidence>
<feature type="transmembrane region" description="Helical" evidence="7">
    <location>
        <begin position="58"/>
        <end position="79"/>
    </location>
</feature>
<keyword evidence="4 7" id="KW-0812">Transmembrane</keyword>
<feature type="transmembrane region" description="Helical" evidence="7">
    <location>
        <begin position="91"/>
        <end position="111"/>
    </location>
</feature>
<dbReference type="GO" id="GO:0005886">
    <property type="term" value="C:plasma membrane"/>
    <property type="evidence" value="ECO:0007669"/>
    <property type="project" value="UniProtKB-SubCell"/>
</dbReference>
<dbReference type="PANTHER" id="PTHR34856">
    <property type="entry name" value="PROTEIN NRFD"/>
    <property type="match status" value="1"/>
</dbReference>
<reference evidence="8" key="1">
    <citation type="submission" date="2018-05" db="EMBL/GenBank/DDBJ databases">
        <authorList>
            <person name="Lanie J.A."/>
            <person name="Ng W.-L."/>
            <person name="Kazmierczak K.M."/>
            <person name="Andrzejewski T.M."/>
            <person name="Davidsen T.M."/>
            <person name="Wayne K.J."/>
            <person name="Tettelin H."/>
            <person name="Glass J.I."/>
            <person name="Rusch D."/>
            <person name="Podicherti R."/>
            <person name="Tsui H.-C.T."/>
            <person name="Winkler M.E."/>
        </authorList>
    </citation>
    <scope>NUCLEOTIDE SEQUENCE</scope>
</reference>
<proteinExistence type="inferred from homology"/>
<evidence type="ECO:0000256" key="2">
    <source>
        <dbReference type="ARBA" id="ARBA00008929"/>
    </source>
</evidence>
<comment type="subcellular location">
    <subcellularLocation>
        <location evidence="1">Cell membrane</location>
        <topology evidence="1">Multi-pass membrane protein</topology>
    </subcellularLocation>
</comment>
<feature type="transmembrane region" description="Helical" evidence="7">
    <location>
        <begin position="155"/>
        <end position="176"/>
    </location>
</feature>
<dbReference type="AlphaFoldDB" id="A0A382JCR0"/>
<evidence type="ECO:0000256" key="4">
    <source>
        <dbReference type="ARBA" id="ARBA00022692"/>
    </source>
</evidence>
<keyword evidence="5 7" id="KW-1133">Transmembrane helix</keyword>
<feature type="transmembrane region" description="Helical" evidence="7">
    <location>
        <begin position="15"/>
        <end position="38"/>
    </location>
</feature>
<evidence type="ECO:0000313" key="8">
    <source>
        <dbReference type="EMBL" id="SVC09142.1"/>
    </source>
</evidence>
<name>A0A382JCR0_9ZZZZ</name>
<dbReference type="InterPro" id="IPR052049">
    <property type="entry name" value="Electron_transfer_protein"/>
</dbReference>
<evidence type="ECO:0000256" key="3">
    <source>
        <dbReference type="ARBA" id="ARBA00022475"/>
    </source>
</evidence>
<evidence type="ECO:0000256" key="6">
    <source>
        <dbReference type="ARBA" id="ARBA00023136"/>
    </source>
</evidence>
<sequence length="244" mass="26477">PLLLALTEAIPWTSALWTLGAPILGLLFLAFTGALLIWDLEHPGRFYMIFTRPQWRSWLVRGGVIIGAYGLVLLIHLLAVWNGSEAVTIRLTWLGAPLAVMTAVYTAYLFAQAKARDLWQNPLLPPHLTIQAILAGAGVLSLVTWFWDRGLAGDLVMWFVVGTGAHLLLVAGEVTLPHGTAHARLAVREMTHGRFSRWFWTGLALSVIGLFSPWLGAGAVGLGLMGLAAFEHAYVQAGQSVPIA</sequence>
<gene>
    <name evidence="8" type="ORF">METZ01_LOCUS261996</name>
</gene>
<organism evidence="8">
    <name type="scientific">marine metagenome</name>
    <dbReference type="NCBI Taxonomy" id="408172"/>
    <lineage>
        <taxon>unclassified sequences</taxon>
        <taxon>metagenomes</taxon>
        <taxon>ecological metagenomes</taxon>
    </lineage>
</organism>
<feature type="transmembrane region" description="Helical" evidence="7">
    <location>
        <begin position="123"/>
        <end position="143"/>
    </location>
</feature>
<protein>
    <submittedName>
        <fullName evidence="8">Uncharacterized protein</fullName>
    </submittedName>
</protein>
<evidence type="ECO:0000256" key="7">
    <source>
        <dbReference type="SAM" id="Phobius"/>
    </source>
</evidence>